<name>A0A1S1L697_9MYCO</name>
<dbReference type="RefSeq" id="WP_070939868.1">
    <property type="nucleotide sequence ID" value="NZ_MLIK01000024.1"/>
</dbReference>
<dbReference type="GO" id="GO:0070967">
    <property type="term" value="F:coenzyme F420 binding"/>
    <property type="evidence" value="ECO:0007669"/>
    <property type="project" value="TreeGrafter"/>
</dbReference>
<evidence type="ECO:0000313" key="3">
    <source>
        <dbReference type="EMBL" id="OHU19220.1"/>
    </source>
</evidence>
<organism evidence="3 4">
    <name type="scientific">Mycobacteroides franklinii</name>
    <dbReference type="NCBI Taxonomy" id="948102"/>
    <lineage>
        <taxon>Bacteria</taxon>
        <taxon>Bacillati</taxon>
        <taxon>Actinomycetota</taxon>
        <taxon>Actinomycetes</taxon>
        <taxon>Mycobacteriales</taxon>
        <taxon>Mycobacteriaceae</taxon>
        <taxon>Mycobacteroides</taxon>
    </lineage>
</organism>
<feature type="domain" description="Pyridoxamine 5'-phosphate oxidase N-terminal" evidence="2">
    <location>
        <begin position="14"/>
        <end position="94"/>
    </location>
</feature>
<sequence length="150" mass="16174">MTDISAFSELVALDHGLCVLSTARRDGSVQSSVINAGVMAHPRTGEQVVALVAAGGTRKLDHLRADPRATIVVRAGWRWVTVEGDTEIIGPDDPQPGVDGEALRLLLRNIFQAAGGTHDDWDTYDRVMAEERRAAVLITARRVYSNPTSG</sequence>
<dbReference type="STRING" id="948102.BKG76_22410"/>
<dbReference type="AlphaFoldDB" id="A0A1S1L697"/>
<protein>
    <submittedName>
        <fullName evidence="3">Pyridoxamine 5'-phosphate oxidase</fullName>
    </submittedName>
</protein>
<dbReference type="InterPro" id="IPR052019">
    <property type="entry name" value="F420H2_bilvrd_red/Heme_oxyg"/>
</dbReference>
<evidence type="ECO:0000259" key="2">
    <source>
        <dbReference type="Pfam" id="PF01243"/>
    </source>
</evidence>
<dbReference type="PANTHER" id="PTHR35176">
    <property type="entry name" value="HEME OXYGENASE HI_0854-RELATED"/>
    <property type="match status" value="1"/>
</dbReference>
<dbReference type="OrthoDB" id="3293200at2"/>
<dbReference type="GO" id="GO:0016627">
    <property type="term" value="F:oxidoreductase activity, acting on the CH-CH group of donors"/>
    <property type="evidence" value="ECO:0007669"/>
    <property type="project" value="TreeGrafter"/>
</dbReference>
<dbReference type="InterPro" id="IPR011576">
    <property type="entry name" value="Pyridox_Oxase_N"/>
</dbReference>
<dbReference type="InterPro" id="IPR012349">
    <property type="entry name" value="Split_barrel_FMN-bd"/>
</dbReference>
<evidence type="ECO:0000256" key="1">
    <source>
        <dbReference type="ARBA" id="ARBA00023002"/>
    </source>
</evidence>
<evidence type="ECO:0000313" key="4">
    <source>
        <dbReference type="Proteomes" id="UP000179616"/>
    </source>
</evidence>
<dbReference type="GO" id="GO:0005829">
    <property type="term" value="C:cytosol"/>
    <property type="evidence" value="ECO:0007669"/>
    <property type="project" value="TreeGrafter"/>
</dbReference>
<dbReference type="InterPro" id="IPR019920">
    <property type="entry name" value="F420-binding_dom_put"/>
</dbReference>
<accession>A0A1S1L697</accession>
<dbReference type="EMBL" id="MLIK01000024">
    <property type="protein sequence ID" value="OHU19220.1"/>
    <property type="molecule type" value="Genomic_DNA"/>
</dbReference>
<dbReference type="SUPFAM" id="SSF50475">
    <property type="entry name" value="FMN-binding split barrel"/>
    <property type="match status" value="1"/>
</dbReference>
<comment type="caution">
    <text evidence="3">The sequence shown here is derived from an EMBL/GenBank/DDBJ whole genome shotgun (WGS) entry which is preliminary data.</text>
</comment>
<dbReference type="NCBIfam" id="TIGR03618">
    <property type="entry name" value="Rv1155_F420"/>
    <property type="match status" value="1"/>
</dbReference>
<proteinExistence type="predicted"/>
<dbReference type="Proteomes" id="UP000179616">
    <property type="component" value="Unassembled WGS sequence"/>
</dbReference>
<reference evidence="3 4" key="1">
    <citation type="submission" date="2016-10" db="EMBL/GenBank/DDBJ databases">
        <title>Evaluation of Human, Veterinary and Environmental Mycobacterium chelonae Isolates by Core Genome Phylogenomic Analysis, Targeted Gene Comparison, and Anti-microbial Susceptibility Patterns: A Tale of Mistaken Identities.</title>
        <authorList>
            <person name="Fogelson S.B."/>
            <person name="Camus A.C."/>
            <person name="Lorenz W."/>
            <person name="Vasireddy R."/>
            <person name="Vasireddy S."/>
            <person name="Smith T."/>
            <person name="Brown-Elliott B.A."/>
            <person name="Wallace R.J.Jr."/>
            <person name="Hasan N.A."/>
            <person name="Reischl U."/>
            <person name="Sanchez S."/>
        </authorList>
    </citation>
    <scope>NUCLEOTIDE SEQUENCE [LARGE SCALE GENOMIC DNA]</scope>
    <source>
        <strain evidence="3 4">1559</strain>
    </source>
</reference>
<dbReference type="PANTHER" id="PTHR35176:SF2">
    <property type="entry name" value="F420H(2)-DEPENDENT REDUCTASE RV1155"/>
    <property type="match status" value="1"/>
</dbReference>
<keyword evidence="1" id="KW-0560">Oxidoreductase</keyword>
<dbReference type="Gene3D" id="2.30.110.10">
    <property type="entry name" value="Electron Transport, Fmn-binding Protein, Chain A"/>
    <property type="match status" value="1"/>
</dbReference>
<dbReference type="GeneID" id="57169577"/>
<dbReference type="Pfam" id="PF01243">
    <property type="entry name" value="PNPOx_N"/>
    <property type="match status" value="1"/>
</dbReference>
<gene>
    <name evidence="3" type="ORF">BKG76_22410</name>
</gene>